<reference evidence="4 5" key="1">
    <citation type="submission" date="2020-11" db="EMBL/GenBank/DDBJ databases">
        <title>Fusibacter basophilias sp. nov.</title>
        <authorList>
            <person name="Qiu D."/>
        </authorList>
    </citation>
    <scope>NUCLEOTIDE SEQUENCE [LARGE SCALE GENOMIC DNA]</scope>
    <source>
        <strain evidence="4 5">Q10-2</strain>
    </source>
</reference>
<dbReference type="Proteomes" id="UP000614200">
    <property type="component" value="Unassembled WGS sequence"/>
</dbReference>
<protein>
    <submittedName>
        <fullName evidence="4">DUF512 domain-containing protein</fullName>
    </submittedName>
</protein>
<dbReference type="InterPro" id="IPR041489">
    <property type="entry name" value="PDZ_6"/>
</dbReference>
<dbReference type="InterPro" id="IPR007549">
    <property type="entry name" value="DUF512"/>
</dbReference>
<keyword evidence="5" id="KW-1185">Reference proteome</keyword>
<dbReference type="Pfam" id="PF17820">
    <property type="entry name" value="PDZ_6"/>
    <property type="match status" value="1"/>
</dbReference>
<proteinExistence type="predicted"/>
<dbReference type="EMBL" id="JADKNH010000001">
    <property type="protein sequence ID" value="MBF4691627.1"/>
    <property type="molecule type" value="Genomic_DNA"/>
</dbReference>
<dbReference type="InterPro" id="IPR045375">
    <property type="entry name" value="Put_radical_SAM-like_N"/>
</dbReference>
<dbReference type="SUPFAM" id="SSF50156">
    <property type="entry name" value="PDZ domain-like"/>
    <property type="match status" value="1"/>
</dbReference>
<dbReference type="Gene3D" id="3.20.20.70">
    <property type="entry name" value="Aldolase class I"/>
    <property type="match status" value="1"/>
</dbReference>
<evidence type="ECO:0000313" key="5">
    <source>
        <dbReference type="Proteomes" id="UP000614200"/>
    </source>
</evidence>
<evidence type="ECO:0000313" key="4">
    <source>
        <dbReference type="EMBL" id="MBF4691627.1"/>
    </source>
</evidence>
<gene>
    <name evidence="4" type="ORF">ISU02_00780</name>
</gene>
<evidence type="ECO:0000259" key="1">
    <source>
        <dbReference type="Pfam" id="PF04459"/>
    </source>
</evidence>
<dbReference type="RefSeq" id="WP_194699873.1">
    <property type="nucleotide sequence ID" value="NZ_JADKNH010000001.1"/>
</dbReference>
<organism evidence="4 5">
    <name type="scientific">Fusibacter ferrireducens</name>
    <dbReference type="NCBI Taxonomy" id="2785058"/>
    <lineage>
        <taxon>Bacteria</taxon>
        <taxon>Bacillati</taxon>
        <taxon>Bacillota</taxon>
        <taxon>Clostridia</taxon>
        <taxon>Eubacteriales</taxon>
        <taxon>Eubacteriales Family XII. Incertae Sedis</taxon>
        <taxon>Fusibacter</taxon>
    </lineage>
</organism>
<comment type="caution">
    <text evidence="4">The sequence shown here is derived from an EMBL/GenBank/DDBJ whole genome shotgun (WGS) entry which is preliminary data.</text>
</comment>
<dbReference type="Gene3D" id="2.30.42.10">
    <property type="match status" value="1"/>
</dbReference>
<dbReference type="Pfam" id="PF19238">
    <property type="entry name" value="Radical_SAM_2"/>
    <property type="match status" value="1"/>
</dbReference>
<feature type="domain" description="DUF512" evidence="1">
    <location>
        <begin position="218"/>
        <end position="420"/>
    </location>
</feature>
<accession>A0ABR9ZMD3</accession>
<sequence length="436" mass="49294">MNKIKKVLPGSIAEELEIESGDILLSINNKKVVDIIDLMYLTNDEFIVVEIQKKDGEIWDLEIDKEFDEDLGIEFENPIIDDATRCSNNCVFCFIDQLPKNMRSTLYFKDDDSRLSFLQGNFVTLTNLNEDKFNRIIDYRISPINVSVHTTNPELRVKMLGNRFAGNIMERLEKLTSNGIVVNAQIVLCPGYNDGDELSRTLDDLITLGSNLQSVAIVPIGLTKHREGLIQMEGFNQSTSKQVIDRVHAFQERALEKIGTRFAFLADEFYLLSGVPFPPYEAYEDFIQHEDGVGMIRKLDYEVREILGSNRYQMESDRKVLIVTGVAAHPYLESLAQAIMAEVPKLEIEVMKIENDFFGERITVAGLVTGTDIKKQVLNAENCDAILLPVSMFRANEDVMLDDCSISDLEAHYHKPVVKVGETGIEFVESILYGGN</sequence>
<name>A0ABR9ZMD3_9FIRM</name>
<dbReference type="SUPFAM" id="SSF102114">
    <property type="entry name" value="Radical SAM enzymes"/>
    <property type="match status" value="1"/>
</dbReference>
<evidence type="ECO:0000259" key="3">
    <source>
        <dbReference type="Pfam" id="PF19238"/>
    </source>
</evidence>
<dbReference type="InterPro" id="IPR058240">
    <property type="entry name" value="rSAM_sf"/>
</dbReference>
<feature type="domain" description="Putative radical SAM N-terminal" evidence="3">
    <location>
        <begin position="65"/>
        <end position="215"/>
    </location>
</feature>
<feature type="domain" description="PDZ" evidence="2">
    <location>
        <begin position="4"/>
        <end position="38"/>
    </location>
</feature>
<dbReference type="InterPro" id="IPR036034">
    <property type="entry name" value="PDZ_sf"/>
</dbReference>
<dbReference type="Pfam" id="PF04459">
    <property type="entry name" value="DUF512"/>
    <property type="match status" value="1"/>
</dbReference>
<evidence type="ECO:0000259" key="2">
    <source>
        <dbReference type="Pfam" id="PF17820"/>
    </source>
</evidence>
<dbReference type="InterPro" id="IPR013785">
    <property type="entry name" value="Aldolase_TIM"/>
</dbReference>